<keyword evidence="1" id="KW-1133">Transmembrane helix</keyword>
<keyword evidence="1" id="KW-0812">Transmembrane</keyword>
<sequence length="37" mass="4184">MKKLVTSLAVIVAIVLLFLNPYLAILVVALLIWYLKK</sequence>
<reference evidence="2 3" key="1">
    <citation type="submission" date="2016-10" db="EMBL/GenBank/DDBJ databases">
        <authorList>
            <person name="de Groot N.N."/>
        </authorList>
    </citation>
    <scope>NUCLEOTIDE SEQUENCE [LARGE SCALE GENOMIC DNA]</scope>
    <source>
        <strain evidence="2 3">Sb04</strain>
    </source>
</reference>
<accession>A0A1H0PB27</accession>
<protein>
    <submittedName>
        <fullName evidence="2">Uncharacterized protein</fullName>
    </submittedName>
</protein>
<dbReference type="Proteomes" id="UP000183816">
    <property type="component" value="Unassembled WGS sequence"/>
</dbReference>
<dbReference type="EMBL" id="FNJK01000004">
    <property type="protein sequence ID" value="SDP01849.1"/>
    <property type="molecule type" value="Genomic_DNA"/>
</dbReference>
<gene>
    <name evidence="2" type="ORF">SAMN05216347_10474</name>
</gene>
<evidence type="ECO:0000256" key="1">
    <source>
        <dbReference type="SAM" id="Phobius"/>
    </source>
</evidence>
<evidence type="ECO:0000313" key="2">
    <source>
        <dbReference type="EMBL" id="SDP01849.1"/>
    </source>
</evidence>
<keyword evidence="1" id="KW-0472">Membrane</keyword>
<dbReference type="AlphaFoldDB" id="A0A1H0PB27"/>
<feature type="transmembrane region" description="Helical" evidence="1">
    <location>
        <begin position="6"/>
        <end position="35"/>
    </location>
</feature>
<evidence type="ECO:0000313" key="3">
    <source>
        <dbReference type="Proteomes" id="UP000183816"/>
    </source>
</evidence>
<proteinExistence type="predicted"/>
<name>A0A1H0PB27_STREI</name>
<organism evidence="2 3">
    <name type="scientific">Streptococcus equinus</name>
    <name type="common">Streptococcus bovis</name>
    <dbReference type="NCBI Taxonomy" id="1335"/>
    <lineage>
        <taxon>Bacteria</taxon>
        <taxon>Bacillati</taxon>
        <taxon>Bacillota</taxon>
        <taxon>Bacilli</taxon>
        <taxon>Lactobacillales</taxon>
        <taxon>Streptococcaceae</taxon>
        <taxon>Streptococcus</taxon>
    </lineage>
</organism>